<protein>
    <submittedName>
        <fullName evidence="2">Universal stress protein</fullName>
    </submittedName>
</protein>
<dbReference type="SUPFAM" id="SSF52402">
    <property type="entry name" value="Adenine nucleotide alpha hydrolases-like"/>
    <property type="match status" value="1"/>
</dbReference>
<dbReference type="Pfam" id="PF00582">
    <property type="entry name" value="Usp"/>
    <property type="match status" value="1"/>
</dbReference>
<dbReference type="AlphaFoldDB" id="A0AAW5QX99"/>
<dbReference type="Proteomes" id="UP001320898">
    <property type="component" value="Unassembled WGS sequence"/>
</dbReference>
<dbReference type="CDD" id="cd00293">
    <property type="entry name" value="USP-like"/>
    <property type="match status" value="1"/>
</dbReference>
<evidence type="ECO:0000259" key="1">
    <source>
        <dbReference type="Pfam" id="PF00582"/>
    </source>
</evidence>
<feature type="domain" description="UspA" evidence="1">
    <location>
        <begin position="13"/>
        <end position="152"/>
    </location>
</feature>
<gene>
    <name evidence="2" type="ORF">MUB46_09775</name>
</gene>
<organism evidence="2 3">
    <name type="scientific">Microbaculum marinisediminis</name>
    <dbReference type="NCBI Taxonomy" id="2931392"/>
    <lineage>
        <taxon>Bacteria</taxon>
        <taxon>Pseudomonadati</taxon>
        <taxon>Pseudomonadota</taxon>
        <taxon>Alphaproteobacteria</taxon>
        <taxon>Hyphomicrobiales</taxon>
        <taxon>Tepidamorphaceae</taxon>
        <taxon>Microbaculum</taxon>
    </lineage>
</organism>
<accession>A0AAW5QX99</accession>
<evidence type="ECO:0000313" key="3">
    <source>
        <dbReference type="Proteomes" id="UP001320898"/>
    </source>
</evidence>
<dbReference type="Gene3D" id="3.40.50.620">
    <property type="entry name" value="HUPs"/>
    <property type="match status" value="1"/>
</dbReference>
<evidence type="ECO:0000313" key="2">
    <source>
        <dbReference type="EMBL" id="MCT8972144.1"/>
    </source>
</evidence>
<comment type="caution">
    <text evidence="2">The sequence shown here is derived from an EMBL/GenBank/DDBJ whole genome shotgun (WGS) entry which is preliminary data.</text>
</comment>
<name>A0AAW5QX99_9HYPH</name>
<dbReference type="InterPro" id="IPR014729">
    <property type="entry name" value="Rossmann-like_a/b/a_fold"/>
</dbReference>
<dbReference type="RefSeq" id="WP_261615719.1">
    <property type="nucleotide sequence ID" value="NZ_JALIDZ010000004.1"/>
</dbReference>
<proteinExistence type="predicted"/>
<keyword evidence="3" id="KW-1185">Reference proteome</keyword>
<dbReference type="EMBL" id="JALIDZ010000004">
    <property type="protein sequence ID" value="MCT8972144.1"/>
    <property type="molecule type" value="Genomic_DNA"/>
</dbReference>
<dbReference type="InterPro" id="IPR006016">
    <property type="entry name" value="UspA"/>
</dbReference>
<sequence length="164" mass="17945">MNSKRRSGEPGHRRKFLVIIDDSPECDRAVYYASRRAQNTGGKLLMLYVLAPGDFQHWLGVENIMRAEAQDEARRVLGEFAEKARKWAEVEPEMVIREGNRADEVVNLIDEDADVSILVLAAATGKEGPGPLVSSIATKAAATFPIPITIVPGSLSDEEIQAVS</sequence>
<reference evidence="2 3" key="1">
    <citation type="submission" date="2022-04" db="EMBL/GenBank/DDBJ databases">
        <authorList>
            <person name="Ye Y.-Q."/>
            <person name="Du Z.-J."/>
        </authorList>
    </citation>
    <scope>NUCLEOTIDE SEQUENCE [LARGE SCALE GENOMIC DNA]</scope>
    <source>
        <strain evidence="2 3">A6E488</strain>
    </source>
</reference>